<dbReference type="Gene3D" id="3.30.365.10">
    <property type="entry name" value="Aldehyde oxidase/xanthine dehydrogenase, molybdopterin binding domain"/>
    <property type="match status" value="4"/>
</dbReference>
<dbReference type="InterPro" id="IPR046867">
    <property type="entry name" value="AldOxase/xan_DH_MoCoBD2"/>
</dbReference>
<name>A0A410FSV7_BIPS1</name>
<organism evidence="5 6">
    <name type="scientific">Bipolaricaulis sibiricus</name>
    <dbReference type="NCBI Taxonomy" id="2501609"/>
    <lineage>
        <taxon>Bacteria</taxon>
        <taxon>Candidatus Bipolaricaulota</taxon>
        <taxon>Candidatus Bipolaricaulia</taxon>
        <taxon>Candidatus Bipolaricaulales</taxon>
        <taxon>Candidatus Bipolaricaulaceae</taxon>
        <taxon>Candidatus Bipolaricaulis</taxon>
    </lineage>
</organism>
<dbReference type="Pfam" id="PF20256">
    <property type="entry name" value="MoCoBD_2"/>
    <property type="match status" value="1"/>
</dbReference>
<dbReference type="Pfam" id="PF02738">
    <property type="entry name" value="MoCoBD_1"/>
    <property type="match status" value="1"/>
</dbReference>
<dbReference type="PANTHER" id="PTHR11908">
    <property type="entry name" value="XANTHINE DEHYDROGENASE"/>
    <property type="match status" value="1"/>
</dbReference>
<dbReference type="InterPro" id="IPR037165">
    <property type="entry name" value="AldOxase/xan_DH_Mopterin-bd_sf"/>
</dbReference>
<evidence type="ECO:0000256" key="1">
    <source>
        <dbReference type="ARBA" id="ARBA00022505"/>
    </source>
</evidence>
<dbReference type="SUPFAM" id="SSF56003">
    <property type="entry name" value="Molybdenum cofactor-binding domain"/>
    <property type="match status" value="1"/>
</dbReference>
<dbReference type="GO" id="GO:0005506">
    <property type="term" value="F:iron ion binding"/>
    <property type="evidence" value="ECO:0007669"/>
    <property type="project" value="InterPro"/>
</dbReference>
<dbReference type="PANTHER" id="PTHR11908:SF132">
    <property type="entry name" value="ALDEHYDE OXIDASE 1-RELATED"/>
    <property type="match status" value="1"/>
</dbReference>
<evidence type="ECO:0000259" key="4">
    <source>
        <dbReference type="SMART" id="SM01008"/>
    </source>
</evidence>
<dbReference type="InterPro" id="IPR008274">
    <property type="entry name" value="AldOxase/xan_DH_MoCoBD1"/>
</dbReference>
<dbReference type="SUPFAM" id="SSF54665">
    <property type="entry name" value="CO dehydrogenase molybdoprotein N-domain-like"/>
    <property type="match status" value="1"/>
</dbReference>
<dbReference type="EMBL" id="CP034928">
    <property type="protein sequence ID" value="QAA76157.1"/>
    <property type="molecule type" value="Genomic_DNA"/>
</dbReference>
<gene>
    <name evidence="5" type="ORF">BIP78_0391</name>
</gene>
<dbReference type="InterPro" id="IPR016208">
    <property type="entry name" value="Ald_Oxase/xanthine_DH-like"/>
</dbReference>
<dbReference type="Gene3D" id="3.90.1170.50">
    <property type="entry name" value="Aldehyde oxidase/xanthine dehydrogenase, a/b hammerhead"/>
    <property type="match status" value="1"/>
</dbReference>
<dbReference type="InterPro" id="IPR000674">
    <property type="entry name" value="Ald_Oxase/Xan_DH_a/b"/>
</dbReference>
<keyword evidence="1" id="KW-0500">Molybdenum</keyword>
<dbReference type="GO" id="GO:0016491">
    <property type="term" value="F:oxidoreductase activity"/>
    <property type="evidence" value="ECO:0007669"/>
    <property type="project" value="UniProtKB-KW"/>
</dbReference>
<dbReference type="Proteomes" id="UP000287233">
    <property type="component" value="Chromosome"/>
</dbReference>
<evidence type="ECO:0000256" key="2">
    <source>
        <dbReference type="ARBA" id="ARBA00023002"/>
    </source>
</evidence>
<feature type="domain" description="Aldehyde oxidase/xanthine dehydrogenase a/b hammerhead" evidence="4">
    <location>
        <begin position="25"/>
        <end position="137"/>
    </location>
</feature>
<dbReference type="InterPro" id="IPR036856">
    <property type="entry name" value="Ald_Oxase/Xan_DH_a/b_sf"/>
</dbReference>
<sequence>MAVETRERLAVGRSVTKVDGPSLVVGKPVFTLDLDVPGALVGKILPSPHAHAEIVSVDTADAEAVPGVRAVLHFGNVPRVPHTTAGQGWPEPSPYDTVLFDRKVRFVGDRVAAVAAETEEAAEEALAKIRVEYKVLPAVFSPEEALADGAPVIHDEPDAEGIYDAKHNIAAAVDIPVGDVASALAEAHVTVEATCEIPYSQHAAIEPHCVIAYFDEAGRLVLRSSTQVPFHVRRIVARVAGLDPARIRVIKPRIGGGFGSKQEILLEPVAALLALRTGRPVRMAYSREEVFVASRTRHPMRVSVKLGAGKDGVLQAIDMEVLSNTGAYGAHALTVLSNVGSKTLPLYNKAPHLRFHGKAVYTNLPVAGAYRGYGATQGYFALEVAMDALAERLGIDPVELRRRNHTRVGETSPIFEKIGEGREGTAQVIRSCALAECLKVGAARIGWKEKRGQRQENGPWVHGVGMACAMQGSGITGVDMAAATLVMQDDGSFRLLVGATDLGTGSDTILAQIAAEELGVPVDRVLVYSSDTDFTPFDTGAYASSTTYVSGNAVLRAAQSVRGQILAVAAAALGERPEVLRISGGIVESRRTGKRLTLSEVGHRVTYVVDQKQIAATESFLCPESPPPFAAFFCEVAVDRETGVVRVVRFVVAADCGTAIHPKAAEGQLEGAILQGIGHALCEEMQFSASGRCVNAGFFDYKLPTSLDAPQIEAILVPSEEPTGPWGAKSISEIGINGPLPAISNAIYDAIGVRLVRAPFTPQRVRFVLGASP</sequence>
<proteinExistence type="predicted"/>
<accession>A0A410FSV7</accession>
<dbReference type="FunFam" id="3.30.365.10:FF:000001">
    <property type="entry name" value="Xanthine dehydrogenase oxidase"/>
    <property type="match status" value="1"/>
</dbReference>
<evidence type="ECO:0000313" key="5">
    <source>
        <dbReference type="EMBL" id="QAA76157.1"/>
    </source>
</evidence>
<dbReference type="AlphaFoldDB" id="A0A410FSV7"/>
<dbReference type="KEGG" id="bih:BIP78_0391"/>
<keyword evidence="2" id="KW-0560">Oxidoreductase</keyword>
<reference evidence="6" key="1">
    <citation type="submission" date="2018-12" db="EMBL/GenBank/DDBJ databases">
        <title>Complete genome sequence of an uncultured bacterium of the candidate phylum Bipolaricaulota.</title>
        <authorList>
            <person name="Kadnikov V.V."/>
            <person name="Mardanov A.V."/>
            <person name="Beletsky A.V."/>
            <person name="Frank Y.A."/>
            <person name="Karnachuk O.V."/>
            <person name="Ravin N.V."/>
        </authorList>
    </citation>
    <scope>NUCLEOTIDE SEQUENCE [LARGE SCALE GENOMIC DNA]</scope>
</reference>
<dbReference type="SMART" id="SM01008">
    <property type="entry name" value="Ald_Xan_dh_C"/>
    <property type="match status" value="1"/>
</dbReference>
<dbReference type="Pfam" id="PF01315">
    <property type="entry name" value="Ald_Xan_dh_C"/>
    <property type="match status" value="1"/>
</dbReference>
<comment type="cofactor">
    <cofactor evidence="3">
        <name>Mo-molybdopterin cytosine dinucleotide</name>
        <dbReference type="ChEBI" id="CHEBI:71308"/>
    </cofactor>
</comment>
<evidence type="ECO:0000256" key="3">
    <source>
        <dbReference type="ARBA" id="ARBA00053029"/>
    </source>
</evidence>
<evidence type="ECO:0000313" key="6">
    <source>
        <dbReference type="Proteomes" id="UP000287233"/>
    </source>
</evidence>
<protein>
    <submittedName>
        <fullName evidence="5">Putative hypoxanthine oxidase XdhD</fullName>
    </submittedName>
</protein>